<reference evidence="2 3" key="1">
    <citation type="submission" date="2016-10" db="EMBL/GenBank/DDBJ databases">
        <authorList>
            <person name="de Groot N.N."/>
        </authorList>
    </citation>
    <scope>NUCLEOTIDE SEQUENCE [LARGE SCALE GENOMIC DNA]</scope>
    <source>
        <strain evidence="2 3">DSM 1801</strain>
    </source>
</reference>
<dbReference type="AlphaFoldDB" id="A0A1I0AAH1"/>
<gene>
    <name evidence="2" type="ORF">SAMN04487772_10546</name>
</gene>
<accession>A0A1I0AAH1</accession>
<evidence type="ECO:0000259" key="1">
    <source>
        <dbReference type="Pfam" id="PF02579"/>
    </source>
</evidence>
<evidence type="ECO:0000313" key="2">
    <source>
        <dbReference type="EMBL" id="SES91017.1"/>
    </source>
</evidence>
<dbReference type="OrthoDB" id="280278at2"/>
<dbReference type="InterPro" id="IPR051840">
    <property type="entry name" value="NifX/NifY_domain"/>
</dbReference>
<dbReference type="EMBL" id="FOHN01000005">
    <property type="protein sequence ID" value="SES91017.1"/>
    <property type="molecule type" value="Genomic_DNA"/>
</dbReference>
<proteinExistence type="predicted"/>
<feature type="domain" description="Dinitrogenase iron-molybdenum cofactor biosynthesis" evidence="1">
    <location>
        <begin position="15"/>
        <end position="110"/>
    </location>
</feature>
<dbReference type="SUPFAM" id="SSF53146">
    <property type="entry name" value="Nitrogenase accessory factor-like"/>
    <property type="match status" value="1"/>
</dbReference>
<dbReference type="STRING" id="29364.SAMN04487772_10546"/>
<name>A0A1I0AAH1_9FIRM</name>
<dbReference type="PANTHER" id="PTHR33937">
    <property type="entry name" value="IRON-MOLYBDENUM PROTEIN-RELATED-RELATED"/>
    <property type="match status" value="1"/>
</dbReference>
<dbReference type="PANTHER" id="PTHR33937:SF1">
    <property type="entry name" value="IRON-MOLIBDENUM COFACTOR PROCESSING PROTEIN"/>
    <property type="match status" value="1"/>
</dbReference>
<evidence type="ECO:0000313" key="3">
    <source>
        <dbReference type="Proteomes" id="UP000199800"/>
    </source>
</evidence>
<dbReference type="InterPro" id="IPR003731">
    <property type="entry name" value="Di-Nase_FeMo-co_biosynth"/>
</dbReference>
<organism evidence="2 3">
    <name type="scientific">[Clostridium] polysaccharolyticum</name>
    <dbReference type="NCBI Taxonomy" id="29364"/>
    <lineage>
        <taxon>Bacteria</taxon>
        <taxon>Bacillati</taxon>
        <taxon>Bacillota</taxon>
        <taxon>Clostridia</taxon>
        <taxon>Lachnospirales</taxon>
        <taxon>Lachnospiraceae</taxon>
    </lineage>
</organism>
<protein>
    <submittedName>
        <fullName evidence="2">Predicted Fe-Mo cluster-binding protein, NifX family</fullName>
    </submittedName>
</protein>
<dbReference type="Proteomes" id="UP000199800">
    <property type="component" value="Unassembled WGS sequence"/>
</dbReference>
<dbReference type="Gene3D" id="3.30.420.130">
    <property type="entry name" value="Dinitrogenase iron-molybdenum cofactor biosynthesis domain"/>
    <property type="match status" value="1"/>
</dbReference>
<dbReference type="RefSeq" id="WP_092476917.1">
    <property type="nucleotide sequence ID" value="NZ_FOHN01000005.1"/>
</dbReference>
<dbReference type="Pfam" id="PF02579">
    <property type="entry name" value="Nitro_FeMo-Co"/>
    <property type="match status" value="1"/>
</dbReference>
<sequence>MDNNKFFVAVASSDGIVVNNHFGRARNFYIYEIEIGNATEIRLVEKRTVEPVCEGGNHDDEKLRKNLMKLADCKYLVVSRIGDGASFAASSMGITPMELPGEIQVSLNQLIKYIQIQNLFS</sequence>
<keyword evidence="3" id="KW-1185">Reference proteome</keyword>
<dbReference type="InterPro" id="IPR036105">
    <property type="entry name" value="DiNase_FeMo-co_biosyn_sf"/>
</dbReference>